<sequence length="219" mass="23994">MDRSTCGFPARAGADCHETWQPPGSRTRLPRAVFPGARVSRAPARSLVPGSPWRSCTYQHALPRDVAATPFSTMLATRHSMRCHARTPHSQKLTQRSSAHPTPAAPDPHSPNREQGTGEPPWQSCTERPHLPRGVAQPPLPHMIATKARAGQCPTPLPDRHARASPTTPRHLPTPGHQWSSCARRSPVPRAVVWDPVQPRIATAAELSHCPRLSSWRSS</sequence>
<feature type="region of interest" description="Disordered" evidence="1">
    <location>
        <begin position="80"/>
        <end position="184"/>
    </location>
</feature>
<proteinExistence type="predicted"/>
<protein>
    <submittedName>
        <fullName evidence="2">Uncharacterized protein</fullName>
    </submittedName>
</protein>
<accession>A0A239WVK3</accession>
<organism evidence="2 3">
    <name type="scientific">Cutibacterium granulosum</name>
    <dbReference type="NCBI Taxonomy" id="33011"/>
    <lineage>
        <taxon>Bacteria</taxon>
        <taxon>Bacillati</taxon>
        <taxon>Actinomycetota</taxon>
        <taxon>Actinomycetes</taxon>
        <taxon>Propionibacteriales</taxon>
        <taxon>Propionibacteriaceae</taxon>
        <taxon>Cutibacterium</taxon>
    </lineage>
</organism>
<gene>
    <name evidence="2" type="ORF">SAMEA4412665_01656</name>
</gene>
<feature type="compositionally biased region" description="Polar residues" evidence="1">
    <location>
        <begin position="90"/>
        <end position="100"/>
    </location>
</feature>
<dbReference type="EMBL" id="LT906441">
    <property type="protein sequence ID" value="SNV38206.1"/>
    <property type="molecule type" value="Genomic_DNA"/>
</dbReference>
<dbReference type="AlphaFoldDB" id="A0A239WVK3"/>
<dbReference type="KEGG" id="cgrn:4412665_01656"/>
<reference evidence="2 3" key="1">
    <citation type="submission" date="2017-06" db="EMBL/GenBank/DDBJ databases">
        <authorList>
            <consortium name="Pathogen Informatics"/>
        </authorList>
    </citation>
    <scope>NUCLEOTIDE SEQUENCE [LARGE SCALE GENOMIC DNA]</scope>
    <source>
        <strain evidence="2 3">NCTC11865</strain>
    </source>
</reference>
<evidence type="ECO:0000256" key="1">
    <source>
        <dbReference type="SAM" id="MobiDB-lite"/>
    </source>
</evidence>
<name>A0A239WVK3_9ACTN</name>
<dbReference type="Proteomes" id="UP000215332">
    <property type="component" value="Chromosome 1"/>
</dbReference>
<evidence type="ECO:0000313" key="2">
    <source>
        <dbReference type="EMBL" id="SNV38206.1"/>
    </source>
</evidence>
<feature type="region of interest" description="Disordered" evidence="1">
    <location>
        <begin position="1"/>
        <end position="29"/>
    </location>
</feature>
<feature type="compositionally biased region" description="Basic residues" evidence="1">
    <location>
        <begin position="80"/>
        <end position="89"/>
    </location>
</feature>
<evidence type="ECO:0000313" key="3">
    <source>
        <dbReference type="Proteomes" id="UP000215332"/>
    </source>
</evidence>